<name>A0A061DSB5_THECC</name>
<dbReference type="Proteomes" id="UP000026915">
    <property type="component" value="Chromosome 1"/>
</dbReference>
<dbReference type="EMBL" id="CM001879">
    <property type="protein sequence ID" value="EOX95620.1"/>
    <property type="molecule type" value="Genomic_DNA"/>
</dbReference>
<evidence type="ECO:0008006" key="3">
    <source>
        <dbReference type="Google" id="ProtNLM"/>
    </source>
</evidence>
<reference evidence="1 2" key="1">
    <citation type="journal article" date="2013" name="Genome Biol.">
        <title>The genome sequence of the most widely cultivated cacao type and its use to identify candidate genes regulating pod color.</title>
        <authorList>
            <person name="Motamayor J.C."/>
            <person name="Mockaitis K."/>
            <person name="Schmutz J."/>
            <person name="Haiminen N."/>
            <person name="Iii D.L."/>
            <person name="Cornejo O."/>
            <person name="Findley S.D."/>
            <person name="Zheng P."/>
            <person name="Utro F."/>
            <person name="Royaert S."/>
            <person name="Saski C."/>
            <person name="Jenkins J."/>
            <person name="Podicheti R."/>
            <person name="Zhao M."/>
            <person name="Scheffler B.E."/>
            <person name="Stack J.C."/>
            <person name="Feltus F.A."/>
            <person name="Mustiga G.M."/>
            <person name="Amores F."/>
            <person name="Phillips W."/>
            <person name="Marelli J.P."/>
            <person name="May G.D."/>
            <person name="Shapiro H."/>
            <person name="Ma J."/>
            <person name="Bustamante C.D."/>
            <person name="Schnell R.J."/>
            <person name="Main D."/>
            <person name="Gilbert D."/>
            <person name="Parida L."/>
            <person name="Kuhn D.N."/>
        </authorList>
    </citation>
    <scope>NUCLEOTIDE SEQUENCE [LARGE SCALE GENOMIC DNA]</scope>
    <source>
        <strain evidence="2">cv. Matina 1-6</strain>
    </source>
</reference>
<proteinExistence type="predicted"/>
<keyword evidence="2" id="KW-1185">Reference proteome</keyword>
<gene>
    <name evidence="1" type="ORF">TCM_005072</name>
</gene>
<accession>A0A061DSB5</accession>
<sequence>MELTSSDASQIWELKMAGVERGRILWFHYNIPKHAMIAWMAILNNLPTLSKLSTLENPNCKQSFLWMERSSRIHGKLAQDVDALSNYSVSSVKIQIPRLLTGGYR</sequence>
<protein>
    <recommendedName>
        <fullName evidence="3">Reverse transcriptase zinc-binding domain-containing protein</fullName>
    </recommendedName>
</protein>
<dbReference type="Gramene" id="EOX95620">
    <property type="protein sequence ID" value="EOX95620"/>
    <property type="gene ID" value="TCM_005072"/>
</dbReference>
<evidence type="ECO:0000313" key="1">
    <source>
        <dbReference type="EMBL" id="EOX95620.1"/>
    </source>
</evidence>
<dbReference type="InParanoid" id="A0A061DSB5"/>
<organism evidence="1 2">
    <name type="scientific">Theobroma cacao</name>
    <name type="common">Cacao</name>
    <name type="synonym">Cocoa</name>
    <dbReference type="NCBI Taxonomy" id="3641"/>
    <lineage>
        <taxon>Eukaryota</taxon>
        <taxon>Viridiplantae</taxon>
        <taxon>Streptophyta</taxon>
        <taxon>Embryophyta</taxon>
        <taxon>Tracheophyta</taxon>
        <taxon>Spermatophyta</taxon>
        <taxon>Magnoliopsida</taxon>
        <taxon>eudicotyledons</taxon>
        <taxon>Gunneridae</taxon>
        <taxon>Pentapetalae</taxon>
        <taxon>rosids</taxon>
        <taxon>malvids</taxon>
        <taxon>Malvales</taxon>
        <taxon>Malvaceae</taxon>
        <taxon>Byttnerioideae</taxon>
        <taxon>Theobroma</taxon>
    </lineage>
</organism>
<dbReference type="HOGENOM" id="CLU_2241505_0_0_1"/>
<evidence type="ECO:0000313" key="2">
    <source>
        <dbReference type="Proteomes" id="UP000026915"/>
    </source>
</evidence>
<dbReference type="AlphaFoldDB" id="A0A061DSB5"/>